<proteinExistence type="predicted"/>
<feature type="non-terminal residue" evidence="2">
    <location>
        <position position="1"/>
    </location>
</feature>
<protein>
    <submittedName>
        <fullName evidence="2">Uncharacterized protein</fullName>
    </submittedName>
</protein>
<gene>
    <name evidence="2" type="ORF">S06H3_10935</name>
</gene>
<name>X1KZF7_9ZZZZ</name>
<reference evidence="2" key="1">
    <citation type="journal article" date="2014" name="Front. Microbiol.">
        <title>High frequency of phylogenetically diverse reductive dehalogenase-homologous genes in deep subseafloor sedimentary metagenomes.</title>
        <authorList>
            <person name="Kawai M."/>
            <person name="Futagami T."/>
            <person name="Toyoda A."/>
            <person name="Takaki Y."/>
            <person name="Nishi S."/>
            <person name="Hori S."/>
            <person name="Arai W."/>
            <person name="Tsubouchi T."/>
            <person name="Morono Y."/>
            <person name="Uchiyama I."/>
            <person name="Ito T."/>
            <person name="Fujiyama A."/>
            <person name="Inagaki F."/>
            <person name="Takami H."/>
        </authorList>
    </citation>
    <scope>NUCLEOTIDE SEQUENCE</scope>
    <source>
        <strain evidence="2">Expedition CK06-06</strain>
    </source>
</reference>
<comment type="caution">
    <text evidence="2">The sequence shown here is derived from an EMBL/GenBank/DDBJ whole genome shotgun (WGS) entry which is preliminary data.</text>
</comment>
<dbReference type="AlphaFoldDB" id="X1KZF7"/>
<feature type="region of interest" description="Disordered" evidence="1">
    <location>
        <begin position="24"/>
        <end position="44"/>
    </location>
</feature>
<sequence length="79" mass="8486">LYPLLKETRTQPWVGSYGCARARASTSISSPDTPKRPVGGLPNGSVFPNMPGALKRALIDFWLADRGGLTGVKKGIIFK</sequence>
<evidence type="ECO:0000256" key="1">
    <source>
        <dbReference type="SAM" id="MobiDB-lite"/>
    </source>
</evidence>
<organism evidence="2">
    <name type="scientific">marine sediment metagenome</name>
    <dbReference type="NCBI Taxonomy" id="412755"/>
    <lineage>
        <taxon>unclassified sequences</taxon>
        <taxon>metagenomes</taxon>
        <taxon>ecological metagenomes</taxon>
    </lineage>
</organism>
<evidence type="ECO:0000313" key="2">
    <source>
        <dbReference type="EMBL" id="GAI12103.1"/>
    </source>
</evidence>
<accession>X1KZF7</accession>
<dbReference type="EMBL" id="BARV01005180">
    <property type="protein sequence ID" value="GAI12103.1"/>
    <property type="molecule type" value="Genomic_DNA"/>
</dbReference>